<dbReference type="InterPro" id="IPR011992">
    <property type="entry name" value="EF-hand-dom_pair"/>
</dbReference>
<dbReference type="Gene3D" id="3.30.70.100">
    <property type="match status" value="1"/>
</dbReference>
<dbReference type="RefSeq" id="WP_138840148.1">
    <property type="nucleotide sequence ID" value="NZ_VCPD01000001.1"/>
</dbReference>
<dbReference type="SUPFAM" id="SSF47473">
    <property type="entry name" value="EF-hand"/>
    <property type="match status" value="1"/>
</dbReference>
<name>A0ABY2X572_9RHOB</name>
<evidence type="ECO:0000313" key="4">
    <source>
        <dbReference type="Proteomes" id="UP001193035"/>
    </source>
</evidence>
<feature type="signal peptide" evidence="1">
    <location>
        <begin position="1"/>
        <end position="20"/>
    </location>
</feature>
<keyword evidence="1" id="KW-0732">Signal</keyword>
<organism evidence="3 4">
    <name type="scientific">Ruegeria sediminis</name>
    <dbReference type="NCBI Taxonomy" id="2583820"/>
    <lineage>
        <taxon>Bacteria</taxon>
        <taxon>Pseudomonadati</taxon>
        <taxon>Pseudomonadota</taxon>
        <taxon>Alphaproteobacteria</taxon>
        <taxon>Rhodobacterales</taxon>
        <taxon>Roseobacteraceae</taxon>
        <taxon>Ruegeria</taxon>
    </lineage>
</organism>
<accession>A0ABY2X572</accession>
<dbReference type="Pfam" id="PF03992">
    <property type="entry name" value="ABM"/>
    <property type="match status" value="1"/>
</dbReference>
<dbReference type="InterPro" id="IPR018247">
    <property type="entry name" value="EF_Hand_1_Ca_BS"/>
</dbReference>
<sequence length="255" mass="28117">MKQLMLTCTALCLSAAPALALDTELEELNRAVFDSVDKNEDGMLSLREIDLFRRDVMLSQDADDDGVVTREEHLAWDMGWSSLAEERGVAARYWRAREAVFEAWDQNGDGALSEGEQHLSQAKDFYAAGAPNNEPLDYETFKTGLQIMAEMNGAFAVEGEVTLINVFEVPEGMMEETVAMWTQSRDFLQTQPGYISTALHRSVGPDARYKLINIAKWDSIDAFDAATAAMRAEAGIAPVEGLSFTPGLYQVAATD</sequence>
<evidence type="ECO:0000313" key="3">
    <source>
        <dbReference type="EMBL" id="TMV10090.1"/>
    </source>
</evidence>
<reference evidence="3 4" key="1">
    <citation type="submission" date="2019-05" db="EMBL/GenBank/DDBJ databases">
        <title>Ruegeria sp. nov., isolated from tidal flat.</title>
        <authorList>
            <person name="Kim W."/>
        </authorList>
    </citation>
    <scope>NUCLEOTIDE SEQUENCE [LARGE SCALE GENOMIC DNA]</scope>
    <source>
        <strain evidence="3 4">CAU 1488</strain>
    </source>
</reference>
<dbReference type="SUPFAM" id="SSF54909">
    <property type="entry name" value="Dimeric alpha+beta barrel"/>
    <property type="match status" value="1"/>
</dbReference>
<dbReference type="Proteomes" id="UP001193035">
    <property type="component" value="Unassembled WGS sequence"/>
</dbReference>
<dbReference type="InterPro" id="IPR002048">
    <property type="entry name" value="EF_hand_dom"/>
</dbReference>
<feature type="chain" id="PRO_5047468570" description="EF-hand domain-containing protein" evidence="1">
    <location>
        <begin position="21"/>
        <end position="255"/>
    </location>
</feature>
<keyword evidence="4" id="KW-1185">Reference proteome</keyword>
<dbReference type="InterPro" id="IPR007138">
    <property type="entry name" value="ABM_dom"/>
</dbReference>
<dbReference type="InterPro" id="IPR011008">
    <property type="entry name" value="Dimeric_a/b-barrel"/>
</dbReference>
<protein>
    <recommendedName>
        <fullName evidence="2">EF-hand domain-containing protein</fullName>
    </recommendedName>
</protein>
<comment type="caution">
    <text evidence="3">The sequence shown here is derived from an EMBL/GenBank/DDBJ whole genome shotgun (WGS) entry which is preliminary data.</text>
</comment>
<dbReference type="EMBL" id="VCPD01000001">
    <property type="protein sequence ID" value="TMV10090.1"/>
    <property type="molecule type" value="Genomic_DNA"/>
</dbReference>
<dbReference type="PROSITE" id="PS50222">
    <property type="entry name" value="EF_HAND_2"/>
    <property type="match status" value="1"/>
</dbReference>
<feature type="domain" description="EF-hand" evidence="2">
    <location>
        <begin position="24"/>
        <end position="59"/>
    </location>
</feature>
<dbReference type="Pfam" id="PF13202">
    <property type="entry name" value="EF-hand_5"/>
    <property type="match status" value="1"/>
</dbReference>
<dbReference type="PROSITE" id="PS00018">
    <property type="entry name" value="EF_HAND_1"/>
    <property type="match status" value="1"/>
</dbReference>
<proteinExistence type="predicted"/>
<dbReference type="Gene3D" id="1.10.238.10">
    <property type="entry name" value="EF-hand"/>
    <property type="match status" value="1"/>
</dbReference>
<gene>
    <name evidence="3" type="ORF">FGK63_03235</name>
</gene>
<evidence type="ECO:0000259" key="2">
    <source>
        <dbReference type="PROSITE" id="PS50222"/>
    </source>
</evidence>
<evidence type="ECO:0000256" key="1">
    <source>
        <dbReference type="SAM" id="SignalP"/>
    </source>
</evidence>